<dbReference type="GeneID" id="87911415"/>
<reference evidence="2 3" key="1">
    <citation type="journal article" date="2023" name="bioRxiv">
        <title>High-quality genome assemblies of four members of thePodospora anserinaspecies complex.</title>
        <authorList>
            <person name="Ament-Velasquez S.L."/>
            <person name="Vogan A.A."/>
            <person name="Wallerman O."/>
            <person name="Hartmann F."/>
            <person name="Gautier V."/>
            <person name="Silar P."/>
            <person name="Giraud T."/>
            <person name="Johannesson H."/>
        </authorList>
    </citation>
    <scope>NUCLEOTIDE SEQUENCE [LARGE SCALE GENOMIC DNA]</scope>
    <source>
        <strain evidence="2 3">CBS 415.72m</strain>
    </source>
</reference>
<proteinExistence type="predicted"/>
<dbReference type="Proteomes" id="UP001323405">
    <property type="component" value="Unassembled WGS sequence"/>
</dbReference>
<evidence type="ECO:0000259" key="1">
    <source>
        <dbReference type="PROSITE" id="PS50181"/>
    </source>
</evidence>
<feature type="domain" description="F-box" evidence="1">
    <location>
        <begin position="205"/>
        <end position="251"/>
    </location>
</feature>
<dbReference type="InterPro" id="IPR036047">
    <property type="entry name" value="F-box-like_dom_sf"/>
</dbReference>
<dbReference type="SUPFAM" id="SSF81383">
    <property type="entry name" value="F-box domain"/>
    <property type="match status" value="1"/>
</dbReference>
<dbReference type="Pfam" id="PF24539">
    <property type="entry name" value="DUF7600"/>
    <property type="match status" value="1"/>
</dbReference>
<dbReference type="EMBL" id="JAFFHA010000007">
    <property type="protein sequence ID" value="KAK4653876.1"/>
    <property type="molecule type" value="Genomic_DNA"/>
</dbReference>
<keyword evidence="3" id="KW-1185">Reference proteome</keyword>
<name>A0ABR0GDZ7_9PEZI</name>
<evidence type="ECO:0000313" key="2">
    <source>
        <dbReference type="EMBL" id="KAK4653876.1"/>
    </source>
</evidence>
<dbReference type="Gene3D" id="1.20.1280.50">
    <property type="match status" value="1"/>
</dbReference>
<comment type="caution">
    <text evidence="2">The sequence shown here is derived from an EMBL/GenBank/DDBJ whole genome shotgun (WGS) entry which is preliminary data.</text>
</comment>
<protein>
    <recommendedName>
        <fullName evidence="1">F-box domain-containing protein</fullName>
    </recommendedName>
</protein>
<gene>
    <name evidence="2" type="ORF">QC762_511110</name>
</gene>
<organism evidence="2 3">
    <name type="scientific">Podospora pseudocomata</name>
    <dbReference type="NCBI Taxonomy" id="2093779"/>
    <lineage>
        <taxon>Eukaryota</taxon>
        <taxon>Fungi</taxon>
        <taxon>Dikarya</taxon>
        <taxon>Ascomycota</taxon>
        <taxon>Pezizomycotina</taxon>
        <taxon>Sordariomycetes</taxon>
        <taxon>Sordariomycetidae</taxon>
        <taxon>Sordariales</taxon>
        <taxon>Podosporaceae</taxon>
        <taxon>Podospora</taxon>
    </lineage>
</organism>
<sequence length="708" mass="78854">MGRYHCPLCGWQIYESRPISSSWNHEFRGLCRCSVSNRTNLTGVGKQNRVASRSFVAPLNPAGRYDDPGYRISDQDAVGTHFCEINNKFGFPVHNICWKLLEEAIYPSPVPIERLFGVLKSFVWPSLCVDGRLDWRWREISQLAECSSKDSFPWDITANASTADVPPFTSDPYFVDLHEILGERYGVYDVPLAPDNLLSGLVSGNDPFLSLPEELCSVIACYLPLRDALHVRLASRSFWHLFDRQQFWRSQFMGQNSDLSCLFELHRDPYQGARDWRLLYHRITDTSNDSDEDVWSGLRNRGQAWQKILTIVDILGLCPTPNAAFTKRGHLAHLKPRPDCILRVGGSAAESLVGTVGPLQVGCFRKSVQSLAIPNETVRISASTIDVGSFTYISGLTIVSSSQTESAGHLGPKERERSVTLNAADLRGLNVAVGLRGIHALQFADSAGLTPWLGDPHDAAKTTRLGSVSNISSLEVWSDAFRIVEIGIMKKQSSELSDTENISDLRILGIWYPDIPPSQLNLNEECFFSAKAFAEGFRPLFWTHFGGPGGVHLKSLLRIYWNQPAETITFAYENKGVPLSSQSFGRAPEPEWDDDSSCFEPDTQSSTFVIDGPGGERITAVEICQKYRKTGRTWECTEGVLTGFKVFTNHGRSHLFRGVVDAYPEDWRVETKRLEVPPGSVVTGLYGFSVRNLGYGLAALGIITELEA</sequence>
<dbReference type="InterPro" id="IPR056021">
    <property type="entry name" value="DUF7600"/>
</dbReference>
<dbReference type="InterPro" id="IPR001810">
    <property type="entry name" value="F-box_dom"/>
</dbReference>
<dbReference type="RefSeq" id="XP_062742851.1">
    <property type="nucleotide sequence ID" value="XM_062891508.1"/>
</dbReference>
<evidence type="ECO:0000313" key="3">
    <source>
        <dbReference type="Proteomes" id="UP001323405"/>
    </source>
</evidence>
<accession>A0ABR0GDZ7</accession>
<dbReference type="PROSITE" id="PS50181">
    <property type="entry name" value="FBOX"/>
    <property type="match status" value="1"/>
</dbReference>